<evidence type="ECO:0000313" key="2">
    <source>
        <dbReference type="Proteomes" id="UP000198211"/>
    </source>
</evidence>
<dbReference type="Proteomes" id="UP000198211">
    <property type="component" value="Unassembled WGS sequence"/>
</dbReference>
<dbReference type="OrthoDB" id="125057at2759"/>
<keyword evidence="2" id="KW-1185">Reference proteome</keyword>
<evidence type="ECO:0000313" key="1">
    <source>
        <dbReference type="EMBL" id="OWZ10706.1"/>
    </source>
</evidence>
<sequence>MININRPRSSAFTPAQVTGFYFRPRRDDNEEVIAEYFRCRCGTVRKQIARNGFSNLMQHVQREHPDYEAVMVNNLPLHFCENPAARRYSNLDPICVGTLLSAMDRLTWTVERTIAAEIPDQFGLIFDGWSHASEHFVAVFACYEVDRVTSTPLLSMAPLLNVLDDDLSAQGHYDFMATMLPRDYDRPPSCDSTGHTLELEALNGASLLCNKRLLSLLKSLKKVESVAKVLQGKDVTLLDVRVWFDGLIAIKPHFAHFLGPRADIVPNPDFEAGCVRILDGKASRLTRAEKVALEPFRCSPRGGEEKEVGCSSDDESSFVAQLQKRRRVAAVVQRYVLLGSIPASSNITERFFSVARTTFEQERHRLNPITLEMVLFLRQNNEYWSTNTVDEATK</sequence>
<name>A0A225VZ41_9STRA</name>
<dbReference type="PANTHER" id="PTHR40866:SF1">
    <property type="entry name" value="BED-TYPE DOMAIN-CONTAINING PROTEIN"/>
    <property type="match status" value="1"/>
</dbReference>
<dbReference type="PANTHER" id="PTHR40866">
    <property type="entry name" value="BED-TYPE DOMAIN-CONTAINING PROTEIN"/>
    <property type="match status" value="1"/>
</dbReference>
<evidence type="ECO:0008006" key="3">
    <source>
        <dbReference type="Google" id="ProtNLM"/>
    </source>
</evidence>
<gene>
    <name evidence="1" type="ORF">PHMEG_00016401</name>
</gene>
<comment type="caution">
    <text evidence="1">The sequence shown here is derived from an EMBL/GenBank/DDBJ whole genome shotgun (WGS) entry which is preliminary data.</text>
</comment>
<proteinExistence type="predicted"/>
<dbReference type="AlphaFoldDB" id="A0A225VZ41"/>
<reference evidence="2" key="1">
    <citation type="submission" date="2017-03" db="EMBL/GenBank/DDBJ databases">
        <title>Phytopthora megakarya and P. palmivora, two closely related causual agents of cacao black pod achieved similar genome size and gene model numbers by different mechanisms.</title>
        <authorList>
            <person name="Ali S."/>
            <person name="Shao J."/>
            <person name="Larry D.J."/>
            <person name="Kronmiller B."/>
            <person name="Shen D."/>
            <person name="Strem M.D."/>
            <person name="Melnick R.L."/>
            <person name="Guiltinan M.J."/>
            <person name="Tyler B.M."/>
            <person name="Meinhardt L.W."/>
            <person name="Bailey B.A."/>
        </authorList>
    </citation>
    <scope>NUCLEOTIDE SEQUENCE [LARGE SCALE GENOMIC DNA]</scope>
    <source>
        <strain evidence="2">zdho120</strain>
    </source>
</reference>
<organism evidence="1 2">
    <name type="scientific">Phytophthora megakarya</name>
    <dbReference type="NCBI Taxonomy" id="4795"/>
    <lineage>
        <taxon>Eukaryota</taxon>
        <taxon>Sar</taxon>
        <taxon>Stramenopiles</taxon>
        <taxon>Oomycota</taxon>
        <taxon>Peronosporomycetes</taxon>
        <taxon>Peronosporales</taxon>
        <taxon>Peronosporaceae</taxon>
        <taxon>Phytophthora</taxon>
    </lineage>
</organism>
<dbReference type="SUPFAM" id="SSF53098">
    <property type="entry name" value="Ribonuclease H-like"/>
    <property type="match status" value="1"/>
</dbReference>
<accession>A0A225VZ41</accession>
<dbReference type="InterPro" id="IPR012337">
    <property type="entry name" value="RNaseH-like_sf"/>
</dbReference>
<protein>
    <recommendedName>
        <fullName evidence="3">HAT C-terminal dimerisation domain-containing protein</fullName>
    </recommendedName>
</protein>
<dbReference type="EMBL" id="NBNE01002364">
    <property type="protein sequence ID" value="OWZ10706.1"/>
    <property type="molecule type" value="Genomic_DNA"/>
</dbReference>